<dbReference type="SUPFAM" id="SSF55486">
    <property type="entry name" value="Metalloproteases ('zincins'), catalytic domain"/>
    <property type="match status" value="1"/>
</dbReference>
<comment type="caution">
    <text evidence="1">The sequence shown here is derived from an EMBL/GenBank/DDBJ whole genome shotgun (WGS) entry which is preliminary data.</text>
</comment>
<dbReference type="STRING" id="413071.G9N1Z3"/>
<gene>
    <name evidence="1" type="ORF">TRIVIDRAFT_138268</name>
</gene>
<evidence type="ECO:0008006" key="3">
    <source>
        <dbReference type="Google" id="ProtNLM"/>
    </source>
</evidence>
<dbReference type="HOGENOM" id="CLU_069189_0_0_1"/>
<dbReference type="Proteomes" id="UP000007115">
    <property type="component" value="Unassembled WGS sequence"/>
</dbReference>
<accession>G9N1Z3</accession>
<evidence type="ECO:0000313" key="1">
    <source>
        <dbReference type="EMBL" id="EHK19110.1"/>
    </source>
</evidence>
<dbReference type="AlphaFoldDB" id="G9N1Z3"/>
<sequence length="168" mass="18999">VRVGWGIRISRWCKDSELSYVVCEESFPTEDSVTLVKDAMRRATSNWKGIGARFKQVERHEPATFAVIYDNSQEDNTYASSFFPKASPGKLLICPLSFSEGNEKHLANILTHEVGHILGLRHEVAHIKEPHFPSVLFGSEDAQSVMNYKDLSELKVSEQDLEGLKEVY</sequence>
<dbReference type="OrthoDB" id="406838at2759"/>
<dbReference type="RefSeq" id="XP_013953315.1">
    <property type="nucleotide sequence ID" value="XM_014097840.1"/>
</dbReference>
<feature type="non-terminal residue" evidence="1">
    <location>
        <position position="1"/>
    </location>
</feature>
<evidence type="ECO:0000313" key="2">
    <source>
        <dbReference type="Proteomes" id="UP000007115"/>
    </source>
</evidence>
<proteinExistence type="predicted"/>
<dbReference type="Gene3D" id="3.40.390.10">
    <property type="entry name" value="Collagenase (Catalytic Domain)"/>
    <property type="match status" value="1"/>
</dbReference>
<feature type="non-terminal residue" evidence="1">
    <location>
        <position position="168"/>
    </location>
</feature>
<organism evidence="1 2">
    <name type="scientific">Hypocrea virens (strain Gv29-8 / FGSC 10586)</name>
    <name type="common">Gliocladium virens</name>
    <name type="synonym">Trichoderma virens</name>
    <dbReference type="NCBI Taxonomy" id="413071"/>
    <lineage>
        <taxon>Eukaryota</taxon>
        <taxon>Fungi</taxon>
        <taxon>Dikarya</taxon>
        <taxon>Ascomycota</taxon>
        <taxon>Pezizomycotina</taxon>
        <taxon>Sordariomycetes</taxon>
        <taxon>Hypocreomycetidae</taxon>
        <taxon>Hypocreales</taxon>
        <taxon>Hypocreaceae</taxon>
        <taxon>Trichoderma</taxon>
    </lineage>
</organism>
<dbReference type="eggNOG" id="ENOG502SRZ0">
    <property type="taxonomic scope" value="Eukaryota"/>
</dbReference>
<dbReference type="InterPro" id="IPR024079">
    <property type="entry name" value="MetalloPept_cat_dom_sf"/>
</dbReference>
<dbReference type="GO" id="GO:0008237">
    <property type="term" value="F:metallopeptidase activity"/>
    <property type="evidence" value="ECO:0007669"/>
    <property type="project" value="InterPro"/>
</dbReference>
<dbReference type="GeneID" id="25787758"/>
<dbReference type="InParanoid" id="G9N1Z3"/>
<reference evidence="1 2" key="1">
    <citation type="journal article" date="2011" name="Genome Biol.">
        <title>Comparative genome sequence analysis underscores mycoparasitism as the ancestral life style of Trichoderma.</title>
        <authorList>
            <person name="Kubicek C.P."/>
            <person name="Herrera-Estrella A."/>
            <person name="Seidl-Seiboth V."/>
            <person name="Martinez D.A."/>
            <person name="Druzhinina I.S."/>
            <person name="Thon M."/>
            <person name="Zeilinger S."/>
            <person name="Casas-Flores S."/>
            <person name="Horwitz B.A."/>
            <person name="Mukherjee P.K."/>
            <person name="Mukherjee M."/>
            <person name="Kredics L."/>
            <person name="Alcaraz L.D."/>
            <person name="Aerts A."/>
            <person name="Antal Z."/>
            <person name="Atanasova L."/>
            <person name="Cervantes-Badillo M.G."/>
            <person name="Challacombe J."/>
            <person name="Chertkov O."/>
            <person name="McCluskey K."/>
            <person name="Coulpier F."/>
            <person name="Deshpande N."/>
            <person name="von Doehren H."/>
            <person name="Ebbole D.J."/>
            <person name="Esquivel-Naranjo E.U."/>
            <person name="Fekete E."/>
            <person name="Flipphi M."/>
            <person name="Glaser F."/>
            <person name="Gomez-Rodriguez E.Y."/>
            <person name="Gruber S."/>
            <person name="Han C."/>
            <person name="Henrissat B."/>
            <person name="Hermosa R."/>
            <person name="Hernandez-Onate M."/>
            <person name="Karaffa L."/>
            <person name="Kosti I."/>
            <person name="Le Crom S."/>
            <person name="Lindquist E."/>
            <person name="Lucas S."/>
            <person name="Luebeck M."/>
            <person name="Luebeck P.S."/>
            <person name="Margeot A."/>
            <person name="Metz B."/>
            <person name="Misra M."/>
            <person name="Nevalainen H."/>
            <person name="Omann M."/>
            <person name="Packer N."/>
            <person name="Perrone G."/>
            <person name="Uresti-Rivera E.E."/>
            <person name="Salamov A."/>
            <person name="Schmoll M."/>
            <person name="Seiboth B."/>
            <person name="Shapiro H."/>
            <person name="Sukno S."/>
            <person name="Tamayo-Ramos J.A."/>
            <person name="Tisch D."/>
            <person name="Wiest A."/>
            <person name="Wilkinson H.H."/>
            <person name="Zhang M."/>
            <person name="Coutinho P.M."/>
            <person name="Kenerley C.M."/>
            <person name="Monte E."/>
            <person name="Baker S.E."/>
            <person name="Grigoriev I.V."/>
        </authorList>
    </citation>
    <scope>NUCLEOTIDE SEQUENCE [LARGE SCALE GENOMIC DNA]</scope>
    <source>
        <strain evidence="2">Gv29-8 / FGSC 10586</strain>
    </source>
</reference>
<dbReference type="OMA" id="NIAAREW"/>
<name>G9N1Z3_HYPVG</name>
<keyword evidence="2" id="KW-1185">Reference proteome</keyword>
<dbReference type="EMBL" id="ABDF02000084">
    <property type="protein sequence ID" value="EHK19110.1"/>
    <property type="molecule type" value="Genomic_DNA"/>
</dbReference>
<dbReference type="VEuPathDB" id="FungiDB:TRIVIDRAFT_138268"/>
<protein>
    <recommendedName>
        <fullName evidence="3">Peptidase metallopeptidase domain-containing protein</fullName>
    </recommendedName>
</protein>